<keyword evidence="9" id="KW-1185">Reference proteome</keyword>
<dbReference type="GO" id="GO:0008194">
    <property type="term" value="F:UDP-glycosyltransferase activity"/>
    <property type="evidence" value="ECO:0007669"/>
    <property type="project" value="InterPro"/>
</dbReference>
<dbReference type="InterPro" id="IPR050271">
    <property type="entry name" value="UDP-glycosyltransferase"/>
</dbReference>
<dbReference type="FunFam" id="3.40.50.2000:FF:000021">
    <property type="entry name" value="UDP-glucuronosyltransferase"/>
    <property type="match status" value="1"/>
</dbReference>
<dbReference type="InterPro" id="IPR001005">
    <property type="entry name" value="SANT/Myb"/>
</dbReference>
<evidence type="ECO:0000256" key="4">
    <source>
        <dbReference type="SAM" id="MobiDB-lite"/>
    </source>
</evidence>
<evidence type="ECO:0000313" key="8">
    <source>
        <dbReference type="EMBL" id="CAH3031278.1"/>
    </source>
</evidence>
<dbReference type="PANTHER" id="PTHR48043">
    <property type="entry name" value="EG:EG0003.4 PROTEIN-RELATED"/>
    <property type="match status" value="1"/>
</dbReference>
<keyword evidence="5" id="KW-0812">Transmembrane</keyword>
<dbReference type="AlphaFoldDB" id="A0AAU9VM89"/>
<dbReference type="EMBL" id="CALNXJ010000001">
    <property type="protein sequence ID" value="CAH3031278.1"/>
    <property type="molecule type" value="Genomic_DNA"/>
</dbReference>
<dbReference type="Pfam" id="PF00201">
    <property type="entry name" value="UDPGT"/>
    <property type="match status" value="1"/>
</dbReference>
<name>A0AAU9VM89_9CNID</name>
<feature type="transmembrane region" description="Helical" evidence="5">
    <location>
        <begin position="469"/>
        <end position="495"/>
    </location>
</feature>
<dbReference type="Pfam" id="PF15963">
    <property type="entry name" value="Myb_DNA-bind_7"/>
    <property type="match status" value="1"/>
</dbReference>
<dbReference type="InterPro" id="IPR035595">
    <property type="entry name" value="UDP_glycos_trans_CS"/>
</dbReference>
<feature type="compositionally biased region" description="Polar residues" evidence="4">
    <location>
        <begin position="1057"/>
        <end position="1067"/>
    </location>
</feature>
<keyword evidence="5" id="KW-0472">Membrane</keyword>
<feature type="region of interest" description="Disordered" evidence="4">
    <location>
        <begin position="1047"/>
        <end position="1067"/>
    </location>
</feature>
<sequence>MVVTVLTLLCCLVTLNHASNSHIVGIPSIGTSHGLVYVKIGRELTRRGYRYSLLVPAWQVNEIGPNLAGIAVKSYDTHTNGNDLEKVIIKEAEGKLNITERNDFWKSTCEDLLNDRALLKSLGRVDLIVCDITSICCAIVADLLKVNRVDLAPIGFVDPYVSFIHNFPSPVAYVPHGTVKLPKRMSFLERLQNLLLYILGYVMHEFVFMPPFEDLWRTHVKDSKFSSLSEVFRATGLLIIPNDFALDFPRPFGAHVKVVGPILPEKPKPLPVDKESFISDGDLTELVVVSFGTVISNFKPEFVDSIAKGLMQVPSKVIWKYKGELSLLPQNPSKNIKVVPWMEQNDLLGHAATKVFFTHGGLNSILEGAYHGTPMVVLPLFGDQPANAMKVHEAGIGVILDLQNLTPNAVTNAILEVLRNSSYKEKAERVSRLIRHRRVTPTEEACDWIEYGLHNNAGLHLRSEADNLYFFQVYLLDVLLLIVAIVVCVMVLFYFCDMRNRFKPVLSTPRPTVRQSSSSAAASSEGNVNNINTPQEESARKPAGESLEANSSTKQRDDESAASKTSLSSSTATTGSQRRSRIKPTVASVARSRPNAATKNKTSADAGKNELDGKSKEEITPVSQGQLGDKEDPLSRKLTFDGEDGDGTSTPSSQEGNQAVTSTRNPAEISASLTNIEQRTQPVAQETVVKPSQIQNRNTNSDTAVLQPSDGGTTPSLLRRKRVLPNLGSAARRRRSSVSKENVEKNPDFHEVRQEEINSAHRDEGLISEQSAVNCSGSRGKRLRTLSEEDQNVDYGTSPVTVPEIHDKDDEEEDEESRKKGLKRKRGGRPHKLKEPSDPSHMTMQHLIYFNPKTNPMSSSLTGRKRKADDKNKSKNLKGQDLNISQNKELEDGAASGRNTSLESQEPVVDADDTDGAAVAPRVKLAADGTIILDEESLLIPKSPENTLENSEIVYEDADAVTFSGYLKHRKVERWSLAETQTFYKALSQVGTDFSLMTPIFPNRTRRELKAKFKREEKQHRTLIEKALRVRNPIDIELFAPKVDEDEIDDELAGTDPLSSTPRNQEL</sequence>
<dbReference type="SUPFAM" id="SSF46689">
    <property type="entry name" value="Homeodomain-like"/>
    <property type="match status" value="1"/>
</dbReference>
<dbReference type="InterPro" id="IPR039467">
    <property type="entry name" value="TFIIIB_B''_Myb"/>
</dbReference>
<evidence type="ECO:0000259" key="7">
    <source>
        <dbReference type="SMART" id="SM00717"/>
    </source>
</evidence>
<dbReference type="InterPro" id="IPR002213">
    <property type="entry name" value="UDP_glucos_trans"/>
</dbReference>
<organism evidence="8 9">
    <name type="scientific">Pocillopora meandrina</name>
    <dbReference type="NCBI Taxonomy" id="46732"/>
    <lineage>
        <taxon>Eukaryota</taxon>
        <taxon>Metazoa</taxon>
        <taxon>Cnidaria</taxon>
        <taxon>Anthozoa</taxon>
        <taxon>Hexacorallia</taxon>
        <taxon>Scleractinia</taxon>
        <taxon>Astrocoeniina</taxon>
        <taxon>Pocilloporidae</taxon>
        <taxon>Pocillopora</taxon>
    </lineage>
</organism>
<comment type="similarity">
    <text evidence="1">Belongs to the UDP-glycosyltransferase family.</text>
</comment>
<feature type="compositionally biased region" description="Basic and acidic residues" evidence="4">
    <location>
        <begin position="607"/>
        <end position="619"/>
    </location>
</feature>
<keyword evidence="5" id="KW-1133">Transmembrane helix</keyword>
<accession>A0AAU9VM89</accession>
<proteinExistence type="inferred from homology"/>
<feature type="domain" description="Myb-like" evidence="7">
    <location>
        <begin position="971"/>
        <end position="1019"/>
    </location>
</feature>
<gene>
    <name evidence="8" type="ORF">PMEA_00001282</name>
</gene>
<keyword evidence="3" id="KW-0808">Transferase</keyword>
<dbReference type="Gene3D" id="3.40.50.2000">
    <property type="entry name" value="Glycogen Phosphorylase B"/>
    <property type="match status" value="2"/>
</dbReference>
<reference evidence="8 9" key="1">
    <citation type="submission" date="2022-05" db="EMBL/GenBank/DDBJ databases">
        <authorList>
            <consortium name="Genoscope - CEA"/>
            <person name="William W."/>
        </authorList>
    </citation>
    <scope>NUCLEOTIDE SEQUENCE [LARGE SCALE GENOMIC DNA]</scope>
</reference>
<feature type="chain" id="PRO_5043885824" description="Myb-like domain-containing protein" evidence="6">
    <location>
        <begin position="19"/>
        <end position="1067"/>
    </location>
</feature>
<dbReference type="Proteomes" id="UP001159428">
    <property type="component" value="Unassembled WGS sequence"/>
</dbReference>
<comment type="caution">
    <text evidence="8">The sequence shown here is derived from an EMBL/GenBank/DDBJ whole genome shotgun (WGS) entry which is preliminary data.</text>
</comment>
<feature type="compositionally biased region" description="Basic and acidic residues" evidence="4">
    <location>
        <begin position="628"/>
        <end position="640"/>
    </location>
</feature>
<evidence type="ECO:0000256" key="3">
    <source>
        <dbReference type="ARBA" id="ARBA00022679"/>
    </source>
</evidence>
<evidence type="ECO:0000256" key="1">
    <source>
        <dbReference type="ARBA" id="ARBA00009995"/>
    </source>
</evidence>
<feature type="compositionally biased region" description="Polar residues" evidence="4">
    <location>
        <begin position="525"/>
        <end position="536"/>
    </location>
</feature>
<feature type="compositionally biased region" description="Polar residues" evidence="4">
    <location>
        <begin position="852"/>
        <end position="862"/>
    </location>
</feature>
<feature type="signal peptide" evidence="6">
    <location>
        <begin position="1"/>
        <end position="18"/>
    </location>
</feature>
<dbReference type="PROSITE" id="PS00375">
    <property type="entry name" value="UDPGT"/>
    <property type="match status" value="1"/>
</dbReference>
<protein>
    <recommendedName>
        <fullName evidence="7">Myb-like domain-containing protein</fullName>
    </recommendedName>
</protein>
<evidence type="ECO:0000256" key="2">
    <source>
        <dbReference type="ARBA" id="ARBA00022676"/>
    </source>
</evidence>
<dbReference type="SMART" id="SM00717">
    <property type="entry name" value="SANT"/>
    <property type="match status" value="1"/>
</dbReference>
<keyword evidence="2" id="KW-0328">Glycosyltransferase</keyword>
<evidence type="ECO:0000256" key="5">
    <source>
        <dbReference type="SAM" id="Phobius"/>
    </source>
</evidence>
<feature type="region of interest" description="Disordered" evidence="4">
    <location>
        <begin position="506"/>
        <end position="915"/>
    </location>
</feature>
<feature type="compositionally biased region" description="Basic and acidic residues" evidence="4">
    <location>
        <begin position="741"/>
        <end position="765"/>
    </location>
</feature>
<feature type="compositionally biased region" description="Polar residues" evidence="4">
    <location>
        <begin position="768"/>
        <end position="777"/>
    </location>
</feature>
<dbReference type="SUPFAM" id="SSF53756">
    <property type="entry name" value="UDP-Glycosyltransferase/glycogen phosphorylase"/>
    <property type="match status" value="1"/>
</dbReference>
<feature type="compositionally biased region" description="Polar residues" evidence="4">
    <location>
        <begin position="647"/>
        <end position="716"/>
    </location>
</feature>
<dbReference type="CDD" id="cd03784">
    <property type="entry name" value="GT1_Gtf-like"/>
    <property type="match status" value="1"/>
</dbReference>
<evidence type="ECO:0000313" key="9">
    <source>
        <dbReference type="Proteomes" id="UP001159428"/>
    </source>
</evidence>
<feature type="compositionally biased region" description="Basic residues" evidence="4">
    <location>
        <begin position="820"/>
        <end position="832"/>
    </location>
</feature>
<feature type="compositionally biased region" description="Low complexity" evidence="4">
    <location>
        <begin position="562"/>
        <end position="576"/>
    </location>
</feature>
<dbReference type="PANTHER" id="PTHR48043:SF145">
    <property type="entry name" value="FI06409P-RELATED"/>
    <property type="match status" value="1"/>
</dbReference>
<evidence type="ECO:0000256" key="6">
    <source>
        <dbReference type="SAM" id="SignalP"/>
    </source>
</evidence>
<dbReference type="InterPro" id="IPR009057">
    <property type="entry name" value="Homeodomain-like_sf"/>
</dbReference>
<keyword evidence="6" id="KW-0732">Signal</keyword>